<evidence type="ECO:0008006" key="4">
    <source>
        <dbReference type="Google" id="ProtNLM"/>
    </source>
</evidence>
<gene>
    <name evidence="2" type="ORF">ACFPOD_11520</name>
</gene>
<protein>
    <recommendedName>
        <fullName evidence="4">Spore coat protein U domain-containing protein</fullName>
    </recommendedName>
</protein>
<dbReference type="RefSeq" id="WP_223020983.1">
    <property type="nucleotide sequence ID" value="NZ_CP078143.1"/>
</dbReference>
<feature type="chain" id="PRO_5045417758" description="Spore coat protein U domain-containing protein" evidence="1">
    <location>
        <begin position="20"/>
        <end position="152"/>
    </location>
</feature>
<dbReference type="EMBL" id="JBHSNB010000002">
    <property type="protein sequence ID" value="MFC5585743.1"/>
    <property type="molecule type" value="Genomic_DNA"/>
</dbReference>
<keyword evidence="3" id="KW-1185">Reference proteome</keyword>
<reference evidence="3" key="1">
    <citation type="journal article" date="2019" name="Int. J. Syst. Evol. Microbiol.">
        <title>The Global Catalogue of Microorganisms (GCM) 10K type strain sequencing project: providing services to taxonomists for standard genome sequencing and annotation.</title>
        <authorList>
            <consortium name="The Broad Institute Genomics Platform"/>
            <consortium name="The Broad Institute Genome Sequencing Center for Infectious Disease"/>
            <person name="Wu L."/>
            <person name="Ma J."/>
        </authorList>
    </citation>
    <scope>NUCLEOTIDE SEQUENCE [LARGE SCALE GENOMIC DNA]</scope>
    <source>
        <strain evidence="3">JCM 3366</strain>
    </source>
</reference>
<sequence>MKYILSSALLLLGTVSSFGTQLDIPFRASLEESCTIELQSDGLLVRDGLDVLDSAAAGGRAGRATIYATGAGFQTSLDTPQAFSRAPLGTGEATFTTTYSSTGATTTPKVAGSTMTSLEVGASTLSVDLRAVASNAIFHKGEYEAFVTVTCE</sequence>
<feature type="signal peptide" evidence="1">
    <location>
        <begin position="1"/>
        <end position="19"/>
    </location>
</feature>
<comment type="caution">
    <text evidence="2">The sequence shown here is derived from an EMBL/GenBank/DDBJ whole genome shotgun (WGS) entry which is preliminary data.</text>
</comment>
<evidence type="ECO:0000313" key="3">
    <source>
        <dbReference type="Proteomes" id="UP001596107"/>
    </source>
</evidence>
<organism evidence="2 3">
    <name type="scientific">Nitratireductor kimnyeongensis</name>
    <dbReference type="NCBI Taxonomy" id="430679"/>
    <lineage>
        <taxon>Bacteria</taxon>
        <taxon>Pseudomonadati</taxon>
        <taxon>Pseudomonadota</taxon>
        <taxon>Alphaproteobacteria</taxon>
        <taxon>Hyphomicrobiales</taxon>
        <taxon>Phyllobacteriaceae</taxon>
        <taxon>Nitratireductor</taxon>
    </lineage>
</organism>
<evidence type="ECO:0000313" key="2">
    <source>
        <dbReference type="EMBL" id="MFC5585743.1"/>
    </source>
</evidence>
<name>A0ABW0TAL2_9HYPH</name>
<proteinExistence type="predicted"/>
<accession>A0ABW0TAL2</accession>
<evidence type="ECO:0000256" key="1">
    <source>
        <dbReference type="SAM" id="SignalP"/>
    </source>
</evidence>
<keyword evidence="1" id="KW-0732">Signal</keyword>
<dbReference type="Proteomes" id="UP001596107">
    <property type="component" value="Unassembled WGS sequence"/>
</dbReference>